<feature type="compositionally biased region" description="Pro residues" evidence="1">
    <location>
        <begin position="298"/>
        <end position="308"/>
    </location>
</feature>
<keyword evidence="2" id="KW-0812">Transmembrane</keyword>
<feature type="transmembrane region" description="Helical" evidence="2">
    <location>
        <begin position="20"/>
        <end position="50"/>
    </location>
</feature>
<dbReference type="GO" id="GO:0004175">
    <property type="term" value="F:endopeptidase activity"/>
    <property type="evidence" value="ECO:0007669"/>
    <property type="project" value="UniProtKB-ARBA"/>
</dbReference>
<keyword evidence="2" id="KW-1133">Transmembrane helix</keyword>
<keyword evidence="5" id="KW-1185">Reference proteome</keyword>
<dbReference type="RefSeq" id="WP_007079348.1">
    <property type="nucleotide sequence ID" value="NZ_CM001024.1"/>
</dbReference>
<dbReference type="eggNOG" id="COG1266">
    <property type="taxonomic scope" value="Bacteria"/>
</dbReference>
<evidence type="ECO:0000259" key="3">
    <source>
        <dbReference type="Pfam" id="PF02517"/>
    </source>
</evidence>
<feature type="transmembrane region" description="Helical" evidence="2">
    <location>
        <begin position="183"/>
        <end position="204"/>
    </location>
</feature>
<dbReference type="GO" id="GO:0080120">
    <property type="term" value="P:CAAX-box protein maturation"/>
    <property type="evidence" value="ECO:0007669"/>
    <property type="project" value="UniProtKB-ARBA"/>
</dbReference>
<dbReference type="STRING" id="585531.HMPREF0063_10470"/>
<evidence type="ECO:0000313" key="4">
    <source>
        <dbReference type="EMBL" id="EFQ84617.1"/>
    </source>
</evidence>
<feature type="transmembrane region" description="Helical" evidence="2">
    <location>
        <begin position="235"/>
        <end position="258"/>
    </location>
</feature>
<keyword evidence="4" id="KW-0645">Protease</keyword>
<proteinExistence type="predicted"/>
<evidence type="ECO:0000313" key="5">
    <source>
        <dbReference type="Proteomes" id="UP000003111"/>
    </source>
</evidence>
<dbReference type="GO" id="GO:0006508">
    <property type="term" value="P:proteolysis"/>
    <property type="evidence" value="ECO:0007669"/>
    <property type="project" value="UniProtKB-KW"/>
</dbReference>
<feature type="domain" description="CAAX prenyl protease 2/Lysostaphin resistance protein A-like" evidence="3">
    <location>
        <begin position="157"/>
        <end position="246"/>
    </location>
</feature>
<accession>E2S8W2</accession>
<dbReference type="AlphaFoldDB" id="E2S8W2"/>
<gene>
    <name evidence="4" type="ORF">HMPREF0063_10470</name>
</gene>
<dbReference type="EMBL" id="ACLF03000002">
    <property type="protein sequence ID" value="EFQ84617.1"/>
    <property type="molecule type" value="Genomic_DNA"/>
</dbReference>
<feature type="transmembrane region" description="Helical" evidence="2">
    <location>
        <begin position="113"/>
        <end position="134"/>
    </location>
</feature>
<dbReference type="Pfam" id="PF02517">
    <property type="entry name" value="Rce1-like"/>
    <property type="match status" value="1"/>
</dbReference>
<evidence type="ECO:0000256" key="1">
    <source>
        <dbReference type="SAM" id="MobiDB-lite"/>
    </source>
</evidence>
<feature type="transmembrane region" description="Helical" evidence="2">
    <location>
        <begin position="270"/>
        <end position="288"/>
    </location>
</feature>
<dbReference type="Proteomes" id="UP000003111">
    <property type="component" value="Unassembled WGS sequence"/>
</dbReference>
<feature type="transmembrane region" description="Helical" evidence="2">
    <location>
        <begin position="70"/>
        <end position="92"/>
    </location>
</feature>
<name>E2S8W2_9ACTN</name>
<comment type="caution">
    <text evidence="4">The sequence shown here is derived from an EMBL/GenBank/DDBJ whole genome shotgun (WGS) entry which is preliminary data.</text>
</comment>
<feature type="region of interest" description="Disordered" evidence="1">
    <location>
        <begin position="293"/>
        <end position="369"/>
    </location>
</feature>
<protein>
    <submittedName>
        <fullName evidence="4">CAAX amino terminal protease family protein</fullName>
    </submittedName>
</protein>
<dbReference type="HOGENOM" id="CLU_052492_0_0_11"/>
<dbReference type="InterPro" id="IPR003675">
    <property type="entry name" value="Rce1/LyrA-like_dom"/>
</dbReference>
<dbReference type="OrthoDB" id="2680086at2"/>
<feature type="compositionally biased region" description="Pro residues" evidence="1">
    <location>
        <begin position="329"/>
        <end position="351"/>
    </location>
</feature>
<feature type="transmembrane region" description="Helical" evidence="2">
    <location>
        <begin position="210"/>
        <end position="228"/>
    </location>
</feature>
<keyword evidence="2" id="KW-0472">Membrane</keyword>
<organism evidence="4 5">
    <name type="scientific">Aeromicrobium marinum DSM 15272</name>
    <dbReference type="NCBI Taxonomy" id="585531"/>
    <lineage>
        <taxon>Bacteria</taxon>
        <taxon>Bacillati</taxon>
        <taxon>Actinomycetota</taxon>
        <taxon>Actinomycetes</taxon>
        <taxon>Propionibacteriales</taxon>
        <taxon>Nocardioidaceae</taxon>
        <taxon>Aeromicrobium</taxon>
    </lineage>
</organism>
<sequence length="369" mass="38771">MATRYDRQARETPQYAGWKLPVAGLVLVGAYLVGSTVVLLVAAAGFAAAGRLDDLDRWFSSVDVVGIDDPALLALDLALIGIALPAVLAAVLATGPRPVGYLSSVTGRLRWRWLGSTMLLAFVVLGLAIGAWALATGTGEDGFVRAPDPVDTGMLVTLFVVITFTPIQATAEEYVFRGYLMQLIGSWTRFAAVGVVVSSVLFVLAHAYDLWGQVDVGIFAVTAAILVLRTGGLEAAISLHVANNVILFALEAIGVLSTEEMTGDYGPVDLLPTVVSSVVFIGLVELMATRQGVQRTRPPLPPPPPPRPSGHWAAAWPAAGTQWSGQSPAPWPTQWPPAPPAAPPPPSPPRIPAGAPAYPGEIADDWGVR</sequence>
<keyword evidence="4" id="KW-0378">Hydrolase</keyword>
<feature type="transmembrane region" description="Helical" evidence="2">
    <location>
        <begin position="154"/>
        <end position="171"/>
    </location>
</feature>
<reference evidence="4" key="1">
    <citation type="submission" date="2010-08" db="EMBL/GenBank/DDBJ databases">
        <authorList>
            <person name="Muzny D."/>
            <person name="Qin X."/>
            <person name="Buhay C."/>
            <person name="Dugan-Rocha S."/>
            <person name="Ding Y."/>
            <person name="Chen G."/>
            <person name="Hawes A."/>
            <person name="Holder M."/>
            <person name="Jhangiani S."/>
            <person name="Johnson A."/>
            <person name="Khan Z."/>
            <person name="Li Z."/>
            <person name="Liu W."/>
            <person name="Liu X."/>
            <person name="Perez L."/>
            <person name="Shen H."/>
            <person name="Wang Q."/>
            <person name="Watt J."/>
            <person name="Xi L."/>
            <person name="Xin Y."/>
            <person name="Zhou J."/>
            <person name="Deng J."/>
            <person name="Jiang H."/>
            <person name="Liu Y."/>
            <person name="Qu J."/>
            <person name="Song X.-Z."/>
            <person name="Zhang L."/>
            <person name="Villasana D."/>
            <person name="Johnson A."/>
            <person name="Liu J."/>
            <person name="Liyanage D."/>
            <person name="Lorensuhewa L."/>
            <person name="Robinson T."/>
            <person name="Song A."/>
            <person name="Song B.-B."/>
            <person name="Dinh H."/>
            <person name="Thornton R."/>
            <person name="Coyle M."/>
            <person name="Francisco L."/>
            <person name="Jackson L."/>
            <person name="Javaid M."/>
            <person name="Korchina V."/>
            <person name="Kovar C."/>
            <person name="Mata R."/>
            <person name="Mathew T."/>
            <person name="Ngo R."/>
            <person name="Nguyen L."/>
            <person name="Nguyen N."/>
            <person name="Okwuonu G."/>
            <person name="Ongeri F."/>
            <person name="Pham C."/>
            <person name="Simmons D."/>
            <person name="Wilczek-Boney K."/>
            <person name="Hale W."/>
            <person name="Jakkamsetti A."/>
            <person name="Pham P."/>
            <person name="Ruth R."/>
            <person name="San Lucas F."/>
            <person name="Warren J."/>
            <person name="Zhang J."/>
            <person name="Zhao Z."/>
            <person name="Zhou C."/>
            <person name="Zhu D."/>
            <person name="Lee S."/>
            <person name="Bess C."/>
            <person name="Blankenburg K."/>
            <person name="Forbes L."/>
            <person name="Fu Q."/>
            <person name="Gubbala S."/>
            <person name="Hirani K."/>
            <person name="Jayaseelan J.C."/>
            <person name="Lara F."/>
            <person name="Munidasa M."/>
            <person name="Palculict T."/>
            <person name="Patil S."/>
            <person name="Pu L.-L."/>
            <person name="Saada N."/>
            <person name="Tang L."/>
            <person name="Weissenberger G."/>
            <person name="Zhu Y."/>
            <person name="Hemphill L."/>
            <person name="Shang Y."/>
            <person name="Youmans B."/>
            <person name="Ayvaz T."/>
            <person name="Ross M."/>
            <person name="Santibanez J."/>
            <person name="Aqrawi P."/>
            <person name="Gross S."/>
            <person name="Joshi V."/>
            <person name="Fowler G."/>
            <person name="Nazareth L."/>
            <person name="Reid J."/>
            <person name="Worley K."/>
            <person name="Petrosino J."/>
            <person name="Highlander S."/>
            <person name="Gibbs R."/>
        </authorList>
    </citation>
    <scope>NUCLEOTIDE SEQUENCE [LARGE SCALE GENOMIC DNA]</scope>
    <source>
        <strain evidence="4">DSM 15272</strain>
    </source>
</reference>
<evidence type="ECO:0000256" key="2">
    <source>
        <dbReference type="SAM" id="Phobius"/>
    </source>
</evidence>